<dbReference type="Gene3D" id="3.40.50.720">
    <property type="entry name" value="NAD(P)-binding Rossmann-like Domain"/>
    <property type="match status" value="3"/>
</dbReference>
<dbReference type="SUPFAM" id="SSF51735">
    <property type="entry name" value="NAD(P)-binding Rossmann-fold domains"/>
    <property type="match status" value="1"/>
</dbReference>
<feature type="compositionally biased region" description="Polar residues" evidence="3">
    <location>
        <begin position="133"/>
        <end position="148"/>
    </location>
</feature>
<evidence type="ECO:0000256" key="3">
    <source>
        <dbReference type="SAM" id="MobiDB-lite"/>
    </source>
</evidence>
<feature type="region of interest" description="Disordered" evidence="3">
    <location>
        <begin position="102"/>
        <end position="151"/>
    </location>
</feature>
<feature type="compositionally biased region" description="Pro residues" evidence="3">
    <location>
        <begin position="766"/>
        <end position="777"/>
    </location>
</feature>
<dbReference type="InterPro" id="IPR036291">
    <property type="entry name" value="NAD(P)-bd_dom_sf"/>
</dbReference>
<reference evidence="5" key="1">
    <citation type="submission" date="2022-08" db="EMBL/GenBank/DDBJ databases">
        <title>A Global Phylogenomic Analysis of the Shiitake Genus Lentinula.</title>
        <authorList>
            <consortium name="DOE Joint Genome Institute"/>
            <person name="Sierra-Patev S."/>
            <person name="Min B."/>
            <person name="Naranjo-Ortiz M."/>
            <person name="Looney B."/>
            <person name="Konkel Z."/>
            <person name="Slot J.C."/>
            <person name="Sakamoto Y."/>
            <person name="Steenwyk J.L."/>
            <person name="Rokas A."/>
            <person name="Carro J."/>
            <person name="Camarero S."/>
            <person name="Ferreira P."/>
            <person name="Molpeceres G."/>
            <person name="Ruiz-Duenas F.J."/>
            <person name="Serrano A."/>
            <person name="Henrissat B."/>
            <person name="Drula E."/>
            <person name="Hughes K.W."/>
            <person name="Mata J.L."/>
            <person name="Ishikawa N.K."/>
            <person name="Vargas-Isla R."/>
            <person name="Ushijima S."/>
            <person name="Smith C.A."/>
            <person name="Ahrendt S."/>
            <person name="Andreopoulos W."/>
            <person name="He G."/>
            <person name="Labutti K."/>
            <person name="Lipzen A."/>
            <person name="Ng V."/>
            <person name="Riley R."/>
            <person name="Sandor L."/>
            <person name="Barry K."/>
            <person name="Martinez A.T."/>
            <person name="Xiao Y."/>
            <person name="Gibbons J.G."/>
            <person name="Terashima K."/>
            <person name="Grigoriev I.V."/>
            <person name="Hibbett D.S."/>
        </authorList>
    </citation>
    <scope>NUCLEOTIDE SEQUENCE</scope>
    <source>
        <strain evidence="5">RHP3577 ss4</strain>
    </source>
</reference>
<dbReference type="EMBL" id="JANVFT010000058">
    <property type="protein sequence ID" value="KAJ4481860.1"/>
    <property type="molecule type" value="Genomic_DNA"/>
</dbReference>
<keyword evidence="6" id="KW-1185">Reference proteome</keyword>
<dbReference type="Gene3D" id="3.30.360.10">
    <property type="entry name" value="Dihydrodipicolinate Reductase, domain 2"/>
    <property type="match status" value="1"/>
</dbReference>
<keyword evidence="1" id="KW-0560">Oxidoreductase</keyword>
<feature type="compositionally biased region" description="Basic and acidic residues" evidence="3">
    <location>
        <begin position="119"/>
        <end position="131"/>
    </location>
</feature>
<accession>A0ABQ8VBB2</accession>
<dbReference type="Gene3D" id="1.10.1870.10">
    <property type="entry name" value="Domain 3, Saccharopine reductase"/>
    <property type="match status" value="1"/>
</dbReference>
<evidence type="ECO:0000313" key="5">
    <source>
        <dbReference type="EMBL" id="KAJ4481860.1"/>
    </source>
</evidence>
<dbReference type="Proteomes" id="UP001150217">
    <property type="component" value="Unassembled WGS sequence"/>
</dbReference>
<dbReference type="SMART" id="SM01003">
    <property type="entry name" value="AlaDh_PNT_N"/>
    <property type="match status" value="1"/>
</dbReference>
<keyword evidence="2" id="KW-0457">Lysine biosynthesis</keyword>
<protein>
    <submittedName>
        <fullName evidence="5">Saccharopine dehydrogenase-domain-containing protein</fullName>
    </submittedName>
</protein>
<name>A0ABQ8VBB2_9AGAR</name>
<proteinExistence type="predicted"/>
<evidence type="ECO:0000259" key="4">
    <source>
        <dbReference type="SMART" id="SM01003"/>
    </source>
</evidence>
<organism evidence="5 6">
    <name type="scientific">Lentinula lateritia</name>
    <dbReference type="NCBI Taxonomy" id="40482"/>
    <lineage>
        <taxon>Eukaryota</taxon>
        <taxon>Fungi</taxon>
        <taxon>Dikarya</taxon>
        <taxon>Basidiomycota</taxon>
        <taxon>Agaricomycotina</taxon>
        <taxon>Agaricomycetes</taxon>
        <taxon>Agaricomycetidae</taxon>
        <taxon>Agaricales</taxon>
        <taxon>Marasmiineae</taxon>
        <taxon>Omphalotaceae</taxon>
        <taxon>Lentinula</taxon>
    </lineage>
</organism>
<dbReference type="InterPro" id="IPR032095">
    <property type="entry name" value="Sacchrp_dh-like_C"/>
</dbReference>
<feature type="region of interest" description="Disordered" evidence="3">
    <location>
        <begin position="743"/>
        <end position="783"/>
    </location>
</feature>
<dbReference type="PANTHER" id="PTHR11133">
    <property type="entry name" value="SACCHAROPINE DEHYDROGENASE"/>
    <property type="match status" value="1"/>
</dbReference>
<sequence>MTLPTASVSMFRLSLVARTSRMGTEKRLTRSSMPTDNRHLRCFVHSSTQKINFSRHLATYNPLIIGIRSEDPLRIWERRVPLTPEDVKDILEAARRANERFKDMEFESENRDSPPSIHSHSDSASRLEPKVKASTSNLSQPANDTADSGTPFVPEFLPYPLEIHIQPSSKRIFPDSAYVEAGAKVTDDLTGAHVLLGIKEVSVEEVMRDAAEEPGKLLSVKDAKKMKVARTYMMFSHTAKGQEYNMPLLDRFLESELDLPSQTSSSAIPSESRLPTLIDYELLTSSSSGKRTLAFGFHAGLAGTLLSLYTLGAYFFREFGIQTPWLWTPLPHLPLPKNLTSSDATRTTFSRSREPHLKEENASISDLDTLSVPYPHTLPSTPNLDASLPSVDALRRALRDVVGGMIRATKDGTGEPFGPCVIGVTGSGNVSQGCLSMLSELPHRFVEVHELPDLVLHRKLEGSQIELDLVYVVRIKPEDYLVRKDSLASSRSLSPASESSTTFSPSYSRSDYHASPSSYTSLFPIRIAPYLTLLLNGAGWAPGYPKMMSEEGVKTAGNVINGMDENKRKGRFAVVGDISCDPYGGLEFVTHATTLGKPFYKMEHISSSSNGSSPAFTSQTLLKHPVYVQSVDILPASLPVDASEHFSNGLKKYLWGVVRQYASGVEAVNVASQETREVETRDEVKEVEDALQRATIASRGRLAGRFAEEGFLGAKVGAYRAKRDATGVDDLTRPFYGGSRRCLSSLSPGSSSSFTTSPASAMLSPPSSPLPPLPTSPKHPKHPKRMLLLGSGMVAGPAIRWIMQRIMKEKDVVLVVAGKERGELERLKGLTRSIPYNVREMVSFRQVDIAEEDEVRKMVSDVDVVISLLPAPLHPPLAKLCIDQCTHLVTASYISPEMRSLDHAAQQANVLLLNEIGLDPGIDHVSAISMLERLKEEGKEVKSFESFCGGLPEPDLLRYPGHIENSMHDVGANLEYPPAGPLSYKFSWSPRGVLTAALNGARYKMGGNIVEVPGIGFSGKGTGILARENMFSNIDFGECEHDEELRKLQGMLEGLPNRDSLPYAEMYGLPDGTMTVLRGTLRYKGFAELMFHFHQQGFLDMDRTIDLESFSSSWSPLSSESHEESLLPRNHTARALERAWREVVFQIRARPSSSSSSSSFSTFSSAKTEDPLANPIAWLLSVETGTPSTTIQQWIGLPLLPSSPTTPLDLFTLLLAHKLQYDDGERDMVVLVHKVITRVVTDKPVPNVGEIEIEEELHTSSLVIYGSYHNYTPNERLYESAMARSVGIPVAIAALAVLDGAVESISIPRPVSIRGVHGPGHISIREPVLQGMLEAGIGMSEGVAKVLVRDQRIE</sequence>
<comment type="caution">
    <text evidence="5">The sequence shown here is derived from an EMBL/GenBank/DDBJ whole genome shotgun (WGS) entry which is preliminary data.</text>
</comment>
<dbReference type="InterPro" id="IPR007886">
    <property type="entry name" value="AlaDH/PNT_N"/>
</dbReference>
<evidence type="ECO:0000256" key="1">
    <source>
        <dbReference type="ARBA" id="ARBA00023002"/>
    </source>
</evidence>
<feature type="compositionally biased region" description="Low complexity" evidence="3">
    <location>
        <begin position="743"/>
        <end position="765"/>
    </location>
</feature>
<dbReference type="InterPro" id="IPR051168">
    <property type="entry name" value="AASS"/>
</dbReference>
<dbReference type="Pfam" id="PF03435">
    <property type="entry name" value="Sacchrp_dh_NADP"/>
    <property type="match status" value="1"/>
</dbReference>
<evidence type="ECO:0000256" key="2">
    <source>
        <dbReference type="ARBA" id="ARBA00023154"/>
    </source>
</evidence>
<evidence type="ECO:0000313" key="6">
    <source>
        <dbReference type="Proteomes" id="UP001150217"/>
    </source>
</evidence>
<feature type="compositionally biased region" description="Basic and acidic residues" evidence="3">
    <location>
        <begin position="102"/>
        <end position="112"/>
    </location>
</feature>
<feature type="compositionally biased region" description="Low complexity" evidence="3">
    <location>
        <begin position="492"/>
        <end position="509"/>
    </location>
</feature>
<feature type="domain" description="Alanine dehydrogenase/pyridine nucleotide transhydrogenase N-terminal" evidence="4">
    <location>
        <begin position="149"/>
        <end position="302"/>
    </location>
</feature>
<dbReference type="InterPro" id="IPR005097">
    <property type="entry name" value="Sacchrp_dh_NADP-bd"/>
</dbReference>
<gene>
    <name evidence="5" type="ORF">C8R41DRAFT_922202</name>
</gene>
<feature type="region of interest" description="Disordered" evidence="3">
    <location>
        <begin position="492"/>
        <end position="511"/>
    </location>
</feature>
<dbReference type="PANTHER" id="PTHR11133:SF22">
    <property type="entry name" value="ALPHA-AMINOADIPIC SEMIALDEHYDE SYNTHASE, MITOCHONDRIAL"/>
    <property type="match status" value="1"/>
</dbReference>
<dbReference type="Pfam" id="PF16653">
    <property type="entry name" value="Sacchrp_dh_C"/>
    <property type="match status" value="1"/>
</dbReference>
<keyword evidence="2" id="KW-0028">Amino-acid biosynthesis</keyword>
<dbReference type="SUPFAM" id="SSF55347">
    <property type="entry name" value="Glyceraldehyde-3-phosphate dehydrogenase-like, C-terminal domain"/>
    <property type="match status" value="1"/>
</dbReference>